<evidence type="ECO:0000256" key="5">
    <source>
        <dbReference type="SAM" id="Coils"/>
    </source>
</evidence>
<accession>A0ABR1R555</accession>
<dbReference type="SMART" id="SM00401">
    <property type="entry name" value="ZnF_GATA"/>
    <property type="match status" value="1"/>
</dbReference>
<name>A0ABR1R555_9PEZI</name>
<reference evidence="9 10" key="1">
    <citation type="submission" date="2023-01" db="EMBL/GenBank/DDBJ databases">
        <title>Analysis of 21 Apiospora genomes using comparative genomics revels a genus with tremendous synthesis potential of carbohydrate active enzymes and secondary metabolites.</title>
        <authorList>
            <person name="Sorensen T."/>
        </authorList>
    </citation>
    <scope>NUCLEOTIDE SEQUENCE [LARGE SCALE GENOMIC DNA]</scope>
    <source>
        <strain evidence="9 10">CBS 20057</strain>
    </source>
</reference>
<dbReference type="CDD" id="cd00130">
    <property type="entry name" value="PAS"/>
    <property type="match status" value="2"/>
</dbReference>
<evidence type="ECO:0000259" key="8">
    <source>
        <dbReference type="PROSITE" id="PS50114"/>
    </source>
</evidence>
<evidence type="ECO:0000256" key="6">
    <source>
        <dbReference type="SAM" id="MobiDB-lite"/>
    </source>
</evidence>
<dbReference type="CDD" id="cd00202">
    <property type="entry name" value="ZnF_GATA"/>
    <property type="match status" value="1"/>
</dbReference>
<dbReference type="InterPro" id="IPR013088">
    <property type="entry name" value="Znf_NHR/GATA"/>
</dbReference>
<feature type="domain" description="PAS" evidence="7">
    <location>
        <begin position="96"/>
        <end position="149"/>
    </location>
</feature>
<keyword evidence="4" id="KW-0862">Zinc</keyword>
<dbReference type="SUPFAM" id="SSF57716">
    <property type="entry name" value="Glucocorticoid receptor-like (DNA-binding domain)"/>
    <property type="match status" value="1"/>
</dbReference>
<dbReference type="InterPro" id="IPR035965">
    <property type="entry name" value="PAS-like_dom_sf"/>
</dbReference>
<feature type="coiled-coil region" evidence="5">
    <location>
        <begin position="621"/>
        <end position="651"/>
    </location>
</feature>
<dbReference type="PANTHER" id="PTHR47429">
    <property type="entry name" value="PROTEIN TWIN LOV 1"/>
    <property type="match status" value="1"/>
</dbReference>
<evidence type="ECO:0000313" key="9">
    <source>
        <dbReference type="EMBL" id="KAK7999020.1"/>
    </source>
</evidence>
<protein>
    <recommendedName>
        <fullName evidence="11">White collar 1 protein</fullName>
    </recommendedName>
</protein>
<keyword evidence="2" id="KW-0288">FMN</keyword>
<feature type="domain" description="GATA-type" evidence="8">
    <location>
        <begin position="658"/>
        <end position="685"/>
    </location>
</feature>
<feature type="compositionally biased region" description="Polar residues" evidence="6">
    <location>
        <begin position="569"/>
        <end position="583"/>
    </location>
</feature>
<comment type="caution">
    <text evidence="9">The sequence shown here is derived from an EMBL/GenBank/DDBJ whole genome shotgun (WGS) entry which is preliminary data.</text>
</comment>
<evidence type="ECO:0000256" key="3">
    <source>
        <dbReference type="ARBA" id="ARBA00022991"/>
    </source>
</evidence>
<proteinExistence type="predicted"/>
<dbReference type="Pfam" id="PF13426">
    <property type="entry name" value="PAS_9"/>
    <property type="match status" value="2"/>
</dbReference>
<dbReference type="PANTHER" id="PTHR47429:SF7">
    <property type="entry name" value="GATA-FACTOR"/>
    <property type="match status" value="1"/>
</dbReference>
<dbReference type="PROSITE" id="PS50114">
    <property type="entry name" value="GATA_ZN_FINGER_2"/>
    <property type="match status" value="1"/>
</dbReference>
<dbReference type="PROSITE" id="PS50112">
    <property type="entry name" value="PAS"/>
    <property type="match status" value="1"/>
</dbReference>
<organism evidence="9 10">
    <name type="scientific">Apiospora marii</name>
    <dbReference type="NCBI Taxonomy" id="335849"/>
    <lineage>
        <taxon>Eukaryota</taxon>
        <taxon>Fungi</taxon>
        <taxon>Dikarya</taxon>
        <taxon>Ascomycota</taxon>
        <taxon>Pezizomycotina</taxon>
        <taxon>Sordariomycetes</taxon>
        <taxon>Xylariomycetidae</taxon>
        <taxon>Amphisphaeriales</taxon>
        <taxon>Apiosporaceae</taxon>
        <taxon>Apiospora</taxon>
    </lineage>
</organism>
<dbReference type="InterPro" id="IPR000014">
    <property type="entry name" value="PAS"/>
</dbReference>
<dbReference type="Proteomes" id="UP001396898">
    <property type="component" value="Unassembled WGS sequence"/>
</dbReference>
<dbReference type="InterPro" id="IPR000679">
    <property type="entry name" value="Znf_GATA"/>
</dbReference>
<feature type="region of interest" description="Disordered" evidence="6">
    <location>
        <begin position="550"/>
        <end position="603"/>
    </location>
</feature>
<keyword evidence="1" id="KW-0285">Flavoprotein</keyword>
<evidence type="ECO:0000256" key="4">
    <source>
        <dbReference type="PROSITE-ProRule" id="PRU00094"/>
    </source>
</evidence>
<evidence type="ECO:0000313" key="10">
    <source>
        <dbReference type="Proteomes" id="UP001396898"/>
    </source>
</evidence>
<sequence length="703" mass="75305">MDHGSLKGFRQSDVAESFTGATPGSYIPGQFLAQEVEGGTDHSRFDASAYSGCTGPFFSSADSVMTDAPSQAAAPAAPAAVDSSWPFDITLALDVLERRPNPLLDLGAATLLRPLVVTDAHDPHDRVIFVSDSFLALTGYSRDEVLGSNCRFLQAPPGSHSAVVPGAPRTAISSASAYLLKQKVGGRLEASHTIINFKKSGEAFVNHLALVPIPWGPATAPSFVFGFANWAESRRLGGAWVVGVMAPSTGGHDGNAIAEEDAGVVGGKLMHGNPEGPANGFQSESEEGKCRGDGQEDEDVDPVSAALAWERSLGENTDVLVQVVSLQGSIAYASTSHKTLGYDSSALVGQSIRGLYHPSEVAVLTRRLKSHEIADLDLTLRLKRRSGHYEWFRCTASVWDDEGAELRVTLTLLRQPVGRLSRRDLHGDKSENNNPTRHCIWIKLATSGLILHLLVDPRKALGIAAEDLVGTQLQELIPQHEARAEFASLLDAAGRGERASATLALVGGRGHRLEASIVLHPGPPNTGPGGRADPQRRPYYLLARLGVVRSSSTRRKAPTLSPRSKERNSLSASPSTGEASSRSSKYEHEAGRGGGVDDDVNDDDILQDLDADRCGPLNSEVHRLAAANQDLREQVQELVRHAAQRRRAKRNGEISGGCVSCHTRVAPEWRRGPGGKRNLCNRCGLRWAKTRRGSEDVSNANPS</sequence>
<evidence type="ECO:0000256" key="2">
    <source>
        <dbReference type="ARBA" id="ARBA00022643"/>
    </source>
</evidence>
<evidence type="ECO:0008006" key="11">
    <source>
        <dbReference type="Google" id="ProtNLM"/>
    </source>
</evidence>
<dbReference type="Gene3D" id="3.30.450.20">
    <property type="entry name" value="PAS domain"/>
    <property type="match status" value="2"/>
</dbReference>
<keyword evidence="5" id="KW-0175">Coiled coil</keyword>
<keyword evidence="10" id="KW-1185">Reference proteome</keyword>
<keyword evidence="3" id="KW-0157">Chromophore</keyword>
<keyword evidence="4" id="KW-0863">Zinc-finger</keyword>
<dbReference type="NCBIfam" id="TIGR00229">
    <property type="entry name" value="sensory_box"/>
    <property type="match status" value="1"/>
</dbReference>
<dbReference type="Gene3D" id="3.30.50.10">
    <property type="entry name" value="Erythroid Transcription Factor GATA-1, subunit A"/>
    <property type="match status" value="1"/>
</dbReference>
<dbReference type="SUPFAM" id="SSF55785">
    <property type="entry name" value="PYP-like sensor domain (PAS domain)"/>
    <property type="match status" value="2"/>
</dbReference>
<dbReference type="SMART" id="SM00091">
    <property type="entry name" value="PAS"/>
    <property type="match status" value="2"/>
</dbReference>
<dbReference type="Pfam" id="PF00320">
    <property type="entry name" value="GATA"/>
    <property type="match status" value="1"/>
</dbReference>
<keyword evidence="4" id="KW-0479">Metal-binding</keyword>
<gene>
    <name evidence="9" type="ORF">PG991_014695</name>
</gene>
<dbReference type="EMBL" id="JAQQWI010000019">
    <property type="protein sequence ID" value="KAK7999020.1"/>
    <property type="molecule type" value="Genomic_DNA"/>
</dbReference>
<evidence type="ECO:0000256" key="1">
    <source>
        <dbReference type="ARBA" id="ARBA00022630"/>
    </source>
</evidence>
<feature type="region of interest" description="Disordered" evidence="6">
    <location>
        <begin position="271"/>
        <end position="298"/>
    </location>
</feature>
<evidence type="ECO:0000259" key="7">
    <source>
        <dbReference type="PROSITE" id="PS50112"/>
    </source>
</evidence>